<dbReference type="Proteomes" id="UP001596175">
    <property type="component" value="Unassembled WGS sequence"/>
</dbReference>
<organism evidence="6 7">
    <name type="scientific">Actinomycetospora rhizophila</name>
    <dbReference type="NCBI Taxonomy" id="1416876"/>
    <lineage>
        <taxon>Bacteria</taxon>
        <taxon>Bacillati</taxon>
        <taxon>Actinomycetota</taxon>
        <taxon>Actinomycetes</taxon>
        <taxon>Pseudonocardiales</taxon>
        <taxon>Pseudonocardiaceae</taxon>
        <taxon>Actinomycetospora</taxon>
    </lineage>
</organism>
<comment type="caution">
    <text evidence="6">The sequence shown here is derived from an EMBL/GenBank/DDBJ whole genome shotgun (WGS) entry which is preliminary data.</text>
</comment>
<evidence type="ECO:0000256" key="2">
    <source>
        <dbReference type="ARBA" id="ARBA00022448"/>
    </source>
</evidence>
<protein>
    <submittedName>
        <fullName evidence="6">ABC transporter substrate-binding protein</fullName>
    </submittedName>
</protein>
<feature type="domain" description="Leucine-binding protein" evidence="5">
    <location>
        <begin position="132"/>
        <end position="424"/>
    </location>
</feature>
<gene>
    <name evidence="6" type="ORF">ACFPK1_11635</name>
</gene>
<dbReference type="InterPro" id="IPR028082">
    <property type="entry name" value="Peripla_BP_I"/>
</dbReference>
<evidence type="ECO:0000256" key="4">
    <source>
        <dbReference type="ARBA" id="ARBA00022970"/>
    </source>
</evidence>
<dbReference type="SUPFAM" id="SSF55961">
    <property type="entry name" value="Bet v1-like"/>
    <property type="match status" value="1"/>
</dbReference>
<dbReference type="Gene3D" id="3.30.530.20">
    <property type="match status" value="1"/>
</dbReference>
<dbReference type="InterPro" id="IPR023393">
    <property type="entry name" value="START-like_dom_sf"/>
</dbReference>
<dbReference type="PRINTS" id="PR00337">
    <property type="entry name" value="LEUILEVALBP"/>
</dbReference>
<dbReference type="PANTHER" id="PTHR47628:SF1">
    <property type="entry name" value="ALIPHATIC AMIDASE EXPRESSION-REGULATING PROTEIN"/>
    <property type="match status" value="1"/>
</dbReference>
<evidence type="ECO:0000256" key="1">
    <source>
        <dbReference type="ARBA" id="ARBA00010062"/>
    </source>
</evidence>
<accession>A0ABV9ZF05</accession>
<keyword evidence="4" id="KW-0029">Amino-acid transport</keyword>
<dbReference type="InterPro" id="IPR028081">
    <property type="entry name" value="Leu-bd"/>
</dbReference>
<dbReference type="Pfam" id="PF13458">
    <property type="entry name" value="Peripla_BP_6"/>
    <property type="match status" value="1"/>
</dbReference>
<dbReference type="SUPFAM" id="SSF53822">
    <property type="entry name" value="Periplasmic binding protein-like I"/>
    <property type="match status" value="1"/>
</dbReference>
<evidence type="ECO:0000313" key="7">
    <source>
        <dbReference type="Proteomes" id="UP001596175"/>
    </source>
</evidence>
<comment type="similarity">
    <text evidence="1">Belongs to the leucine-binding protein family.</text>
</comment>
<dbReference type="InterPro" id="IPR000709">
    <property type="entry name" value="Leu_Ile_Val-bd"/>
</dbReference>
<keyword evidence="2" id="KW-0813">Transport</keyword>
<evidence type="ECO:0000256" key="3">
    <source>
        <dbReference type="ARBA" id="ARBA00022729"/>
    </source>
</evidence>
<dbReference type="RefSeq" id="WP_378021085.1">
    <property type="nucleotide sequence ID" value="NZ_JBHSKG010000005.1"/>
</dbReference>
<dbReference type="EMBL" id="JBHSKG010000005">
    <property type="protein sequence ID" value="MFC5138885.1"/>
    <property type="molecule type" value="Genomic_DNA"/>
</dbReference>
<sequence>MHTTVAAERTVALAPREVFALFGAAGGEGWLFGARCDAVTPGASVSLRLPLDGHGGASGVDVLGRITRVAPAAAVEIEHTQPWRGRLSLRFTPAGAYGTRVRVRASVPPEGVQWLLHRRGLPLPEPADDGGVRLGAITTASGPGAVYSMSAELMARLAVDEINADGGVGGRRLQLLTADDATDAEQAALEAERMARLGCRAVFVNATSASFDAVRRALDGRGVLVVHTVINEGGGDAPTAVRLGERPHAQLDALVAPTMRDAGARCWFLVGQSYVWSHGAHAAAYRAVARAGGRVAGEVLAPLGTTDFSDTIEHIRRSGADLVLSTLVGADEVAFERQSEAAGLRGSVRTVSLVLEESTLAHIGPRAGAGLRTALGYFQDNPLPGNDGLLARYRGAYGAWAPSITALSETVYEAIHRYARVLHADPDGGAADHGIALSRRRPAPRDDAIGARDLVAPRLYVAEVGPAGLEIVDAVAGGR</sequence>
<evidence type="ECO:0000313" key="6">
    <source>
        <dbReference type="EMBL" id="MFC5138885.1"/>
    </source>
</evidence>
<keyword evidence="7" id="KW-1185">Reference proteome</keyword>
<name>A0ABV9ZF05_9PSEU</name>
<reference evidence="7" key="1">
    <citation type="journal article" date="2019" name="Int. J. Syst. Evol. Microbiol.">
        <title>The Global Catalogue of Microorganisms (GCM) 10K type strain sequencing project: providing services to taxonomists for standard genome sequencing and annotation.</title>
        <authorList>
            <consortium name="The Broad Institute Genomics Platform"/>
            <consortium name="The Broad Institute Genome Sequencing Center for Infectious Disease"/>
            <person name="Wu L."/>
            <person name="Ma J."/>
        </authorList>
    </citation>
    <scope>NUCLEOTIDE SEQUENCE [LARGE SCALE GENOMIC DNA]</scope>
    <source>
        <strain evidence="7">XZYJ18</strain>
    </source>
</reference>
<proteinExistence type="inferred from homology"/>
<dbReference type="PANTHER" id="PTHR47628">
    <property type="match status" value="1"/>
</dbReference>
<keyword evidence="3" id="KW-0732">Signal</keyword>
<evidence type="ECO:0000259" key="5">
    <source>
        <dbReference type="Pfam" id="PF13458"/>
    </source>
</evidence>
<dbReference type="Gene3D" id="3.40.50.2300">
    <property type="match status" value="2"/>
</dbReference>